<dbReference type="Proteomes" id="UP000030816">
    <property type="component" value="Unassembled WGS sequence"/>
</dbReference>
<dbReference type="OrthoDB" id="43460at2759"/>
<dbReference type="CDD" id="cd00170">
    <property type="entry name" value="SEC14"/>
    <property type="match status" value="1"/>
</dbReference>
<organism evidence="3 4">
    <name type="scientific">Metarhizium album (strain ARSEF 1941)</name>
    <dbReference type="NCBI Taxonomy" id="1081103"/>
    <lineage>
        <taxon>Eukaryota</taxon>
        <taxon>Fungi</taxon>
        <taxon>Dikarya</taxon>
        <taxon>Ascomycota</taxon>
        <taxon>Pezizomycotina</taxon>
        <taxon>Sordariomycetes</taxon>
        <taxon>Hypocreomycetidae</taxon>
        <taxon>Hypocreales</taxon>
        <taxon>Clavicipitaceae</taxon>
        <taxon>Metarhizium</taxon>
    </lineage>
</organism>
<evidence type="ECO:0000313" key="3">
    <source>
        <dbReference type="EMBL" id="KHO01394.1"/>
    </source>
</evidence>
<dbReference type="SUPFAM" id="SSF46938">
    <property type="entry name" value="CRAL/TRIO N-terminal domain"/>
    <property type="match status" value="1"/>
</dbReference>
<comment type="caution">
    <text evidence="3">The sequence shown here is derived from an EMBL/GenBank/DDBJ whole genome shotgun (WGS) entry which is preliminary data.</text>
</comment>
<evidence type="ECO:0000313" key="4">
    <source>
        <dbReference type="Proteomes" id="UP000030816"/>
    </source>
</evidence>
<dbReference type="InterPro" id="IPR036865">
    <property type="entry name" value="CRAL-TRIO_dom_sf"/>
</dbReference>
<dbReference type="SMART" id="SM01100">
    <property type="entry name" value="CRAL_TRIO_N"/>
    <property type="match status" value="1"/>
</dbReference>
<dbReference type="STRING" id="1081103.A0A0B2X4U8"/>
<dbReference type="GeneID" id="63734850"/>
<dbReference type="PROSITE" id="PS50191">
    <property type="entry name" value="CRAL_TRIO"/>
    <property type="match status" value="1"/>
</dbReference>
<dbReference type="Pfam" id="PF03765">
    <property type="entry name" value="CRAL_TRIO_N"/>
    <property type="match status" value="1"/>
</dbReference>
<sequence>MSSNGSVDIAPGHLGNLTTEQEALLRKLWQTVFMLYNMFEHAGQIVPDAEPPKRAGLLGRKSQEAAPAAKPSADVIEALQVITTDPQEQQRLSKQFTQLMAMKTPESIKLFRQGLEAAPRETIAQWRDLLADQSAESIREFQKILQGQSAQEIRAMVTGAVKHEHPDMVMLRFLRARKWDVNKALAMMLKAMNWRFKDFKVDEDIMTRGEAGAVADAESADKATKTLGHDFMKQIRMGKSFLHGTDRQGRILCVVRARLHKASDQCAESVEKYTTYLIETSRLMLNPPVETACLVFDMTNFTLANMDYVPVKFIIMCFEANYPESLGAVLIHNAPWIFKGNHEPCLGIWKVIHGWLDPVIAAKVHFTYTRKDLEEFIAPEHIIKELGGDEDWEYKYEEPVEGENEPMKDTATRDKLQLQRDDIAKRFEDATKEWIRGADGPQAKELKAKRDLLAREIGENYWKLDKYVRARSLYDRQGYIRAAQQSSGMPRTVPTRRTSSSAQSTP</sequence>
<evidence type="ECO:0000259" key="2">
    <source>
        <dbReference type="PROSITE" id="PS50191"/>
    </source>
</evidence>
<accession>A0A0B2X4U8</accession>
<dbReference type="Gene3D" id="3.40.525.10">
    <property type="entry name" value="CRAL-TRIO lipid binding domain"/>
    <property type="match status" value="1"/>
</dbReference>
<reference evidence="3 4" key="1">
    <citation type="journal article" date="2014" name="Proc. Natl. Acad. Sci. U.S.A.">
        <title>Trajectory and genomic determinants of fungal-pathogen speciation and host adaptation.</title>
        <authorList>
            <person name="Hu X."/>
            <person name="Xiao G."/>
            <person name="Zheng P."/>
            <person name="Shang Y."/>
            <person name="Su Y."/>
            <person name="Zhang X."/>
            <person name="Liu X."/>
            <person name="Zhan S."/>
            <person name="St Leger R.J."/>
            <person name="Wang C."/>
        </authorList>
    </citation>
    <scope>NUCLEOTIDE SEQUENCE [LARGE SCALE GENOMIC DNA]</scope>
    <source>
        <strain evidence="3 4">ARSEF 1941</strain>
    </source>
</reference>
<dbReference type="PANTHER" id="PTHR46590">
    <property type="entry name" value="PHOSPHATIDYLINOSITOL TRANSFER PROTEIN CSR1-RELATED"/>
    <property type="match status" value="1"/>
</dbReference>
<name>A0A0B2X4U8_METAS</name>
<dbReference type="InterPro" id="IPR001251">
    <property type="entry name" value="CRAL-TRIO_dom"/>
</dbReference>
<dbReference type="InterPro" id="IPR011074">
    <property type="entry name" value="CRAL/TRIO_N_dom"/>
</dbReference>
<feature type="compositionally biased region" description="Polar residues" evidence="1">
    <location>
        <begin position="483"/>
        <end position="506"/>
    </location>
</feature>
<keyword evidence="4" id="KW-1185">Reference proteome</keyword>
<feature type="domain" description="CRAL-TRIO" evidence="2">
    <location>
        <begin position="242"/>
        <end position="394"/>
    </location>
</feature>
<dbReference type="HOGENOM" id="CLU_016665_3_0_1"/>
<dbReference type="SUPFAM" id="SSF52087">
    <property type="entry name" value="CRAL/TRIO domain"/>
    <property type="match status" value="1"/>
</dbReference>
<dbReference type="InterPro" id="IPR036273">
    <property type="entry name" value="CRAL/TRIO_N_dom_sf"/>
</dbReference>
<dbReference type="AlphaFoldDB" id="A0A0B2X4U8"/>
<gene>
    <name evidence="3" type="ORF">MAM_00395</name>
</gene>
<feature type="region of interest" description="Disordered" evidence="1">
    <location>
        <begin position="481"/>
        <end position="506"/>
    </location>
</feature>
<evidence type="ECO:0000256" key="1">
    <source>
        <dbReference type="SAM" id="MobiDB-lite"/>
    </source>
</evidence>
<dbReference type="SMART" id="SM00516">
    <property type="entry name" value="SEC14"/>
    <property type="match status" value="1"/>
</dbReference>
<protein>
    <submittedName>
        <fullName evidence="3">CRAL/TRIO domain protein</fullName>
    </submittedName>
</protein>
<dbReference type="PANTHER" id="PTHR46590:SF1">
    <property type="entry name" value="PHOSPHATIDYLINOSITOL TRANSFER PROTEIN CSR1"/>
    <property type="match status" value="1"/>
</dbReference>
<dbReference type="RefSeq" id="XP_040682459.1">
    <property type="nucleotide sequence ID" value="XM_040819194.1"/>
</dbReference>
<dbReference type="Pfam" id="PF00650">
    <property type="entry name" value="CRAL_TRIO"/>
    <property type="match status" value="1"/>
</dbReference>
<dbReference type="InterPro" id="IPR052432">
    <property type="entry name" value="PITP/CRAL-TRIO"/>
</dbReference>
<dbReference type="EMBL" id="AZHE01000001">
    <property type="protein sequence ID" value="KHO01394.1"/>
    <property type="molecule type" value="Genomic_DNA"/>
</dbReference>
<proteinExistence type="predicted"/>